<organism evidence="3 4">
    <name type="scientific">Coleophoma cylindrospora</name>
    <dbReference type="NCBI Taxonomy" id="1849047"/>
    <lineage>
        <taxon>Eukaryota</taxon>
        <taxon>Fungi</taxon>
        <taxon>Dikarya</taxon>
        <taxon>Ascomycota</taxon>
        <taxon>Pezizomycotina</taxon>
        <taxon>Leotiomycetes</taxon>
        <taxon>Helotiales</taxon>
        <taxon>Dermateaceae</taxon>
        <taxon>Coleophoma</taxon>
    </lineage>
</organism>
<dbReference type="AlphaFoldDB" id="A0A3D8R670"/>
<dbReference type="Pfam" id="PF02338">
    <property type="entry name" value="OTU"/>
    <property type="match status" value="1"/>
</dbReference>
<accession>A0A3D8R670</accession>
<dbReference type="EMBL" id="PDLM01000009">
    <property type="protein sequence ID" value="RDW69497.1"/>
    <property type="molecule type" value="Genomic_DNA"/>
</dbReference>
<evidence type="ECO:0000259" key="2">
    <source>
        <dbReference type="PROSITE" id="PS50802"/>
    </source>
</evidence>
<feature type="compositionally biased region" description="Acidic residues" evidence="1">
    <location>
        <begin position="332"/>
        <end position="365"/>
    </location>
</feature>
<feature type="compositionally biased region" description="Acidic residues" evidence="1">
    <location>
        <begin position="405"/>
        <end position="414"/>
    </location>
</feature>
<protein>
    <recommendedName>
        <fullName evidence="2">OTU domain-containing protein</fullName>
    </recommendedName>
</protein>
<feature type="compositionally biased region" description="Acidic residues" evidence="1">
    <location>
        <begin position="297"/>
        <end position="308"/>
    </location>
</feature>
<name>A0A3D8R670_9HELO</name>
<dbReference type="Proteomes" id="UP000256645">
    <property type="component" value="Unassembled WGS sequence"/>
</dbReference>
<evidence type="ECO:0000313" key="3">
    <source>
        <dbReference type="EMBL" id="RDW69497.1"/>
    </source>
</evidence>
<dbReference type="GO" id="GO:0004843">
    <property type="term" value="F:cysteine-type deubiquitinase activity"/>
    <property type="evidence" value="ECO:0007669"/>
    <property type="project" value="TreeGrafter"/>
</dbReference>
<dbReference type="PROSITE" id="PS50802">
    <property type="entry name" value="OTU"/>
    <property type="match status" value="1"/>
</dbReference>
<proteinExistence type="predicted"/>
<dbReference type="SUPFAM" id="SSF54001">
    <property type="entry name" value="Cysteine proteinases"/>
    <property type="match status" value="1"/>
</dbReference>
<dbReference type="STRING" id="1849047.A0A3D8R670"/>
<dbReference type="Gene3D" id="3.90.70.80">
    <property type="match status" value="1"/>
</dbReference>
<gene>
    <name evidence="3" type="ORF">BP6252_08517</name>
</gene>
<dbReference type="InterPro" id="IPR003323">
    <property type="entry name" value="OTU_dom"/>
</dbReference>
<dbReference type="GO" id="GO:0016579">
    <property type="term" value="P:protein deubiquitination"/>
    <property type="evidence" value="ECO:0007669"/>
    <property type="project" value="TreeGrafter"/>
</dbReference>
<keyword evidence="4" id="KW-1185">Reference proteome</keyword>
<feature type="compositionally biased region" description="Basic residues" evidence="1">
    <location>
        <begin position="469"/>
        <end position="485"/>
    </location>
</feature>
<feature type="region of interest" description="Disordered" evidence="1">
    <location>
        <begin position="180"/>
        <end position="240"/>
    </location>
</feature>
<dbReference type="PANTHER" id="PTHR12419:SF7">
    <property type="entry name" value="OTU DOMAIN-CONTAINING PROTEIN 3"/>
    <property type="match status" value="1"/>
</dbReference>
<feature type="compositionally biased region" description="Basic and acidic residues" evidence="1">
    <location>
        <begin position="180"/>
        <end position="189"/>
    </location>
</feature>
<evidence type="ECO:0000313" key="4">
    <source>
        <dbReference type="Proteomes" id="UP000256645"/>
    </source>
</evidence>
<dbReference type="InterPro" id="IPR038765">
    <property type="entry name" value="Papain-like_cys_pep_sf"/>
</dbReference>
<sequence length="485" mass="53188">MAPRTRKPRADPLQAQLAELGMEIQKTIGDGNCLFRAFSSQLFDTDERHGEIRAAVVQFMRANPADFKWFAAAAGDLRRAPKRKNRRSGPIEKTEVTEAEVDEAYEKYLAKMAKNREWGGNQELLAFAKSYNTTVRLYQLGQPHQDYSAPESSREEARIVHILYHNGNHYSSVIPIKGEEKEEKREAPEKAPSPSTPISTSNSASVSVSTSTSTPSPTSPISSPATVSTTPPSSPQIPSPFLASLAKIKFLFPDSNEIQAKKALEKGGDAEAAAQLLAAEARSLASGRRSVERDAKEDDDDDDDENDDKDPVVSPSKRPRRRGRGLPALPDSDSELGDDEDEKEEEYEDEDEDEEEVDEEEEEEADRASVVSQPPRSSSEGSEAISFEDGTSAITNCCSSPSTSDNDDDEDADETTTKPLPPQQSLSGEPTSSLGTVKSIKLKFNPPPPSSSRRSPQARSRETSPLPRGGRKFVAVRRPRTRRAV</sequence>
<feature type="compositionally biased region" description="Polar residues" evidence="1">
    <location>
        <begin position="423"/>
        <end position="436"/>
    </location>
</feature>
<evidence type="ECO:0000256" key="1">
    <source>
        <dbReference type="SAM" id="MobiDB-lite"/>
    </source>
</evidence>
<dbReference type="OrthoDB" id="409956at2759"/>
<feature type="compositionally biased region" description="Polar residues" evidence="1">
    <location>
        <begin position="370"/>
        <end position="381"/>
    </location>
</feature>
<reference evidence="3 4" key="1">
    <citation type="journal article" date="2018" name="IMA Fungus">
        <title>IMA Genome-F 9: Draft genome sequence of Annulohypoxylon stygium, Aspergillus mulundensis, Berkeleyomyces basicola (syn. Thielaviopsis basicola), Ceratocystis smalleyi, two Cercospora beticola strains, Coleophoma cylindrospora, Fusarium fracticaudum, Phialophora cf. hyalina, and Morchella septimelata.</title>
        <authorList>
            <person name="Wingfield B.D."/>
            <person name="Bills G.F."/>
            <person name="Dong Y."/>
            <person name="Huang W."/>
            <person name="Nel W.J."/>
            <person name="Swalarsk-Parry B.S."/>
            <person name="Vaghefi N."/>
            <person name="Wilken P.M."/>
            <person name="An Z."/>
            <person name="de Beer Z.W."/>
            <person name="De Vos L."/>
            <person name="Chen L."/>
            <person name="Duong T.A."/>
            <person name="Gao Y."/>
            <person name="Hammerbacher A."/>
            <person name="Kikkert J.R."/>
            <person name="Li Y."/>
            <person name="Li H."/>
            <person name="Li K."/>
            <person name="Li Q."/>
            <person name="Liu X."/>
            <person name="Ma X."/>
            <person name="Naidoo K."/>
            <person name="Pethybridge S.J."/>
            <person name="Sun J."/>
            <person name="Steenkamp E.T."/>
            <person name="van der Nest M.A."/>
            <person name="van Wyk S."/>
            <person name="Wingfield M.J."/>
            <person name="Xiong C."/>
            <person name="Yue Q."/>
            <person name="Zhang X."/>
        </authorList>
    </citation>
    <scope>NUCLEOTIDE SEQUENCE [LARGE SCALE GENOMIC DNA]</scope>
    <source>
        <strain evidence="3 4">BP6252</strain>
    </source>
</reference>
<feature type="compositionally biased region" description="Low complexity" evidence="1">
    <location>
        <begin position="190"/>
        <end position="231"/>
    </location>
</feature>
<feature type="compositionally biased region" description="Low complexity" evidence="1">
    <location>
        <begin position="395"/>
        <end position="404"/>
    </location>
</feature>
<dbReference type="CDD" id="cd22756">
    <property type="entry name" value="OTU_OTUD3-like"/>
    <property type="match status" value="1"/>
</dbReference>
<feature type="region of interest" description="Disordered" evidence="1">
    <location>
        <begin position="282"/>
        <end position="485"/>
    </location>
</feature>
<comment type="caution">
    <text evidence="3">The sequence shown here is derived from an EMBL/GenBank/DDBJ whole genome shotgun (WGS) entry which is preliminary data.</text>
</comment>
<dbReference type="PANTHER" id="PTHR12419">
    <property type="entry name" value="OTU DOMAIN CONTAINING PROTEIN"/>
    <property type="match status" value="1"/>
</dbReference>
<feature type="domain" description="OTU" evidence="2">
    <location>
        <begin position="22"/>
        <end position="176"/>
    </location>
</feature>
<dbReference type="InterPro" id="IPR050704">
    <property type="entry name" value="Peptidase_C85-like"/>
</dbReference>